<accession>A0A934VSB4</accession>
<evidence type="ECO:0000313" key="1">
    <source>
        <dbReference type="EMBL" id="MBK1884121.1"/>
    </source>
</evidence>
<sequence>MATKSKNTPCACCGRPLLPGKSNRFFDADLQGEVCARTCGAALRFAEFVLSAANLHECTKDPKLNR</sequence>
<comment type="caution">
    <text evidence="1">The sequence shown here is derived from an EMBL/GenBank/DDBJ whole genome shotgun (WGS) entry which is preliminary data.</text>
</comment>
<dbReference type="AlphaFoldDB" id="A0A934VSB4"/>
<name>A0A934VSB4_9BACT</name>
<evidence type="ECO:0000313" key="2">
    <source>
        <dbReference type="Proteomes" id="UP000603141"/>
    </source>
</evidence>
<dbReference type="EMBL" id="JAENIJ010000035">
    <property type="protein sequence ID" value="MBK1884121.1"/>
    <property type="molecule type" value="Genomic_DNA"/>
</dbReference>
<gene>
    <name evidence="1" type="ORF">JIN85_17000</name>
</gene>
<reference evidence="1" key="1">
    <citation type="submission" date="2021-01" db="EMBL/GenBank/DDBJ databases">
        <title>Modified the classification status of verrucomicrobia.</title>
        <authorList>
            <person name="Feng X."/>
        </authorList>
    </citation>
    <scope>NUCLEOTIDE SEQUENCE</scope>
    <source>
        <strain evidence="1">KCTC 22041</strain>
    </source>
</reference>
<proteinExistence type="predicted"/>
<protein>
    <submittedName>
        <fullName evidence="1">Uncharacterized protein</fullName>
    </submittedName>
</protein>
<dbReference type="Proteomes" id="UP000603141">
    <property type="component" value="Unassembled WGS sequence"/>
</dbReference>
<dbReference type="RefSeq" id="WP_200273013.1">
    <property type="nucleotide sequence ID" value="NZ_JAENIJ010000035.1"/>
</dbReference>
<organism evidence="1 2">
    <name type="scientific">Luteolibacter pohnpeiensis</name>
    <dbReference type="NCBI Taxonomy" id="454153"/>
    <lineage>
        <taxon>Bacteria</taxon>
        <taxon>Pseudomonadati</taxon>
        <taxon>Verrucomicrobiota</taxon>
        <taxon>Verrucomicrobiia</taxon>
        <taxon>Verrucomicrobiales</taxon>
        <taxon>Verrucomicrobiaceae</taxon>
        <taxon>Luteolibacter</taxon>
    </lineage>
</organism>
<keyword evidence="2" id="KW-1185">Reference proteome</keyword>